<evidence type="ECO:0000256" key="3">
    <source>
        <dbReference type="ARBA" id="ARBA00022737"/>
    </source>
</evidence>
<evidence type="ECO:0000256" key="4">
    <source>
        <dbReference type="ARBA" id="ARBA00022771"/>
    </source>
</evidence>
<evidence type="ECO:0000256" key="6">
    <source>
        <dbReference type="ARBA" id="ARBA00023242"/>
    </source>
</evidence>
<dbReference type="PANTHER" id="PTHR23235">
    <property type="entry name" value="KRUEPPEL-LIKE TRANSCRIPTION FACTOR"/>
    <property type="match status" value="1"/>
</dbReference>
<dbReference type="Gene3D" id="3.30.160.60">
    <property type="entry name" value="Classic Zinc Finger"/>
    <property type="match status" value="2"/>
</dbReference>
<dbReference type="PANTHER" id="PTHR23235:SF132">
    <property type="entry name" value="KRUEPPEL-LIKE FACTOR 9"/>
    <property type="match status" value="1"/>
</dbReference>
<evidence type="ECO:0000256" key="1">
    <source>
        <dbReference type="ARBA" id="ARBA00004123"/>
    </source>
</evidence>
<dbReference type="PROSITE" id="PS00028">
    <property type="entry name" value="ZINC_FINGER_C2H2_1"/>
    <property type="match status" value="2"/>
</dbReference>
<dbReference type="OrthoDB" id="6365676at2759"/>
<feature type="region of interest" description="Disordered" evidence="8">
    <location>
        <begin position="175"/>
        <end position="194"/>
    </location>
</feature>
<evidence type="ECO:0000256" key="2">
    <source>
        <dbReference type="ARBA" id="ARBA00022723"/>
    </source>
</evidence>
<feature type="domain" description="C2H2-type" evidence="9">
    <location>
        <begin position="125"/>
        <end position="154"/>
    </location>
</feature>
<evidence type="ECO:0000256" key="7">
    <source>
        <dbReference type="PROSITE-ProRule" id="PRU00042"/>
    </source>
</evidence>
<dbReference type="FunFam" id="3.30.160.60:FF:000018">
    <property type="entry name" value="Krueppel-like factor 15"/>
    <property type="match status" value="1"/>
</dbReference>
<dbReference type="AlphaFoldDB" id="A0A2I0T894"/>
<organism evidence="10 11">
    <name type="scientific">Limosa lapponica baueri</name>
    <dbReference type="NCBI Taxonomy" id="1758121"/>
    <lineage>
        <taxon>Eukaryota</taxon>
        <taxon>Metazoa</taxon>
        <taxon>Chordata</taxon>
        <taxon>Craniata</taxon>
        <taxon>Vertebrata</taxon>
        <taxon>Euteleostomi</taxon>
        <taxon>Archelosauria</taxon>
        <taxon>Archosauria</taxon>
        <taxon>Dinosauria</taxon>
        <taxon>Saurischia</taxon>
        <taxon>Theropoda</taxon>
        <taxon>Coelurosauria</taxon>
        <taxon>Aves</taxon>
        <taxon>Neognathae</taxon>
        <taxon>Neoaves</taxon>
        <taxon>Charadriiformes</taxon>
        <taxon>Scolopacidae</taxon>
        <taxon>Limosa</taxon>
    </lineage>
</organism>
<accession>A0A2I0T894</accession>
<gene>
    <name evidence="10" type="ORF">llap_19671</name>
</gene>
<keyword evidence="2" id="KW-0479">Metal-binding</keyword>
<evidence type="ECO:0000256" key="5">
    <source>
        <dbReference type="ARBA" id="ARBA00022833"/>
    </source>
</evidence>
<feature type="domain" description="C2H2-type" evidence="9">
    <location>
        <begin position="155"/>
        <end position="182"/>
    </location>
</feature>
<dbReference type="EMBL" id="KZ515617">
    <property type="protein sequence ID" value="PKU30025.1"/>
    <property type="molecule type" value="Genomic_DNA"/>
</dbReference>
<dbReference type="GO" id="GO:0000978">
    <property type="term" value="F:RNA polymerase II cis-regulatory region sequence-specific DNA binding"/>
    <property type="evidence" value="ECO:0007669"/>
    <property type="project" value="TreeGrafter"/>
</dbReference>
<evidence type="ECO:0000259" key="9">
    <source>
        <dbReference type="PROSITE" id="PS50157"/>
    </source>
</evidence>
<dbReference type="GO" id="GO:0005634">
    <property type="term" value="C:nucleus"/>
    <property type="evidence" value="ECO:0007669"/>
    <property type="project" value="UniProtKB-SubCell"/>
</dbReference>
<keyword evidence="4 7" id="KW-0863">Zinc-finger</keyword>
<dbReference type="Proteomes" id="UP000233556">
    <property type="component" value="Unassembled WGS sequence"/>
</dbReference>
<keyword evidence="3" id="KW-0677">Repeat</keyword>
<protein>
    <submittedName>
        <fullName evidence="10">Krueppel-like factor 9</fullName>
    </submittedName>
</protein>
<sequence>MNLLLKQSAYVKSFLFVLEGGDKFHNTIIYPVARIVVQDQILNLSGYQDFFGKFEQPQSFRNILEDKDKKVQDLALGLVEFHEVHMGPPLKPVQILLYGIPSFQCVNCTTQSSTSKTASCGERPFPCMWPSCLKKFSRSDELTRHYRTHTGEKQFRCPLCEKQFMRSNHLTKHARRHTEFHPSMIKRSKKSSSL</sequence>
<keyword evidence="11" id="KW-1185">Reference proteome</keyword>
<name>A0A2I0T894_LIMLA</name>
<evidence type="ECO:0000256" key="8">
    <source>
        <dbReference type="SAM" id="MobiDB-lite"/>
    </source>
</evidence>
<proteinExistence type="predicted"/>
<dbReference type="SUPFAM" id="SSF57667">
    <property type="entry name" value="beta-beta-alpha zinc fingers"/>
    <property type="match status" value="1"/>
</dbReference>
<evidence type="ECO:0000313" key="11">
    <source>
        <dbReference type="Proteomes" id="UP000233556"/>
    </source>
</evidence>
<dbReference type="GO" id="GO:0000981">
    <property type="term" value="F:DNA-binding transcription factor activity, RNA polymerase II-specific"/>
    <property type="evidence" value="ECO:0007669"/>
    <property type="project" value="TreeGrafter"/>
</dbReference>
<keyword evidence="6" id="KW-0539">Nucleus</keyword>
<dbReference type="GO" id="GO:0008270">
    <property type="term" value="F:zinc ion binding"/>
    <property type="evidence" value="ECO:0007669"/>
    <property type="project" value="UniProtKB-KW"/>
</dbReference>
<reference evidence="11" key="2">
    <citation type="submission" date="2017-12" db="EMBL/GenBank/DDBJ databases">
        <title>Genome sequence of the Bar-tailed Godwit (Limosa lapponica baueri).</title>
        <authorList>
            <person name="Lima N.C.B."/>
            <person name="Parody-Merino A.M."/>
            <person name="Battley P.F."/>
            <person name="Fidler A.E."/>
            <person name="Prosdocimi F."/>
        </authorList>
    </citation>
    <scope>NUCLEOTIDE SEQUENCE [LARGE SCALE GENOMIC DNA]</scope>
</reference>
<keyword evidence="5" id="KW-0862">Zinc</keyword>
<comment type="subcellular location">
    <subcellularLocation>
        <location evidence="1">Nucleus</location>
    </subcellularLocation>
</comment>
<dbReference type="SMART" id="SM00355">
    <property type="entry name" value="ZnF_C2H2"/>
    <property type="match status" value="2"/>
</dbReference>
<reference evidence="11" key="1">
    <citation type="submission" date="2017-11" db="EMBL/GenBank/DDBJ databases">
        <authorList>
            <person name="Lima N.C."/>
            <person name="Parody-Merino A.M."/>
            <person name="Battley P.F."/>
            <person name="Fidler A.E."/>
            <person name="Prosdocimi F."/>
        </authorList>
    </citation>
    <scope>NUCLEOTIDE SEQUENCE [LARGE SCALE GENOMIC DNA]</scope>
</reference>
<evidence type="ECO:0000313" key="10">
    <source>
        <dbReference type="EMBL" id="PKU30025.1"/>
    </source>
</evidence>
<dbReference type="PROSITE" id="PS50157">
    <property type="entry name" value="ZINC_FINGER_C2H2_2"/>
    <property type="match status" value="2"/>
</dbReference>
<dbReference type="FunFam" id="3.30.160.60:FF:000521">
    <property type="entry name" value="Krueppel-like factor 9"/>
    <property type="match status" value="1"/>
</dbReference>
<dbReference type="InterPro" id="IPR036236">
    <property type="entry name" value="Znf_C2H2_sf"/>
</dbReference>
<dbReference type="InterPro" id="IPR013087">
    <property type="entry name" value="Znf_C2H2_type"/>
</dbReference>
<dbReference type="Pfam" id="PF00096">
    <property type="entry name" value="zf-C2H2"/>
    <property type="match status" value="2"/>
</dbReference>